<comment type="caution">
    <text evidence="1">The sequence shown here is derived from an EMBL/GenBank/DDBJ whole genome shotgun (WGS) entry which is preliminary data.</text>
</comment>
<sequence length="185" mass="21117">MVPQSAFLCFLDRLGSRILKYYAQVYQPLPRNNGRLDGDRVLVIPTYWNQCKRIFIHQEMNEIFITSGANNGIPSSLNVVLGVLLMYPQKGTHADLKKTRSFFRIVGAAIPRRTHPSAGDHVAHRPRINDSYNELLELFTGYSPTCAYEGYDTAWLLQVARYLVKNISLHIRESHTQFHGDPKGN</sequence>
<protein>
    <submittedName>
        <fullName evidence="1">Uncharacterized protein</fullName>
    </submittedName>
</protein>
<dbReference type="Proteomes" id="UP001367508">
    <property type="component" value="Unassembled WGS sequence"/>
</dbReference>
<gene>
    <name evidence="1" type="ORF">VNO77_33611</name>
</gene>
<dbReference type="EMBL" id="JAYMYQ010000008">
    <property type="protein sequence ID" value="KAK7315079.1"/>
    <property type="molecule type" value="Genomic_DNA"/>
</dbReference>
<name>A0AAN9PZ30_CANGL</name>
<organism evidence="1 2">
    <name type="scientific">Canavalia gladiata</name>
    <name type="common">Sword bean</name>
    <name type="synonym">Dolichos gladiatus</name>
    <dbReference type="NCBI Taxonomy" id="3824"/>
    <lineage>
        <taxon>Eukaryota</taxon>
        <taxon>Viridiplantae</taxon>
        <taxon>Streptophyta</taxon>
        <taxon>Embryophyta</taxon>
        <taxon>Tracheophyta</taxon>
        <taxon>Spermatophyta</taxon>
        <taxon>Magnoliopsida</taxon>
        <taxon>eudicotyledons</taxon>
        <taxon>Gunneridae</taxon>
        <taxon>Pentapetalae</taxon>
        <taxon>rosids</taxon>
        <taxon>fabids</taxon>
        <taxon>Fabales</taxon>
        <taxon>Fabaceae</taxon>
        <taxon>Papilionoideae</taxon>
        <taxon>50 kb inversion clade</taxon>
        <taxon>NPAAA clade</taxon>
        <taxon>indigoferoid/millettioid clade</taxon>
        <taxon>Phaseoleae</taxon>
        <taxon>Canavalia</taxon>
    </lineage>
</organism>
<evidence type="ECO:0000313" key="1">
    <source>
        <dbReference type="EMBL" id="KAK7315079.1"/>
    </source>
</evidence>
<dbReference type="AlphaFoldDB" id="A0AAN9PZ30"/>
<keyword evidence="2" id="KW-1185">Reference proteome</keyword>
<reference evidence="1 2" key="1">
    <citation type="submission" date="2024-01" db="EMBL/GenBank/DDBJ databases">
        <title>The genomes of 5 underutilized Papilionoideae crops provide insights into root nodulation and disease resistanc.</title>
        <authorList>
            <person name="Jiang F."/>
        </authorList>
    </citation>
    <scope>NUCLEOTIDE SEQUENCE [LARGE SCALE GENOMIC DNA]</scope>
    <source>
        <strain evidence="1">LVBAO_FW01</strain>
        <tissue evidence="1">Leaves</tissue>
    </source>
</reference>
<accession>A0AAN9PZ30</accession>
<evidence type="ECO:0000313" key="2">
    <source>
        <dbReference type="Proteomes" id="UP001367508"/>
    </source>
</evidence>
<proteinExistence type="predicted"/>